<dbReference type="Proteomes" id="UP001163823">
    <property type="component" value="Chromosome 5"/>
</dbReference>
<dbReference type="GO" id="GO:0031930">
    <property type="term" value="P:mitochondria-nucleus signaling pathway"/>
    <property type="evidence" value="ECO:0007669"/>
    <property type="project" value="TreeGrafter"/>
</dbReference>
<comment type="caution">
    <text evidence="4">The sequence shown here is derived from an EMBL/GenBank/DDBJ whole genome shotgun (WGS) entry which is preliminary data.</text>
</comment>
<dbReference type="Pfam" id="PF13041">
    <property type="entry name" value="PPR_2"/>
    <property type="match status" value="1"/>
</dbReference>
<keyword evidence="2" id="KW-0677">Repeat</keyword>
<dbReference type="GO" id="GO:0009507">
    <property type="term" value="C:chloroplast"/>
    <property type="evidence" value="ECO:0007669"/>
    <property type="project" value="TreeGrafter"/>
</dbReference>
<protein>
    <submittedName>
        <fullName evidence="4">Pentatricopeptide repeat-containing protein</fullName>
    </submittedName>
</protein>
<dbReference type="PANTHER" id="PTHR47936:SF5">
    <property type="entry name" value="PENTACOTRIPEPTIDE-REPEAT REGION OF PRORP DOMAIN-CONTAINING PROTEIN"/>
    <property type="match status" value="1"/>
</dbReference>
<evidence type="ECO:0000256" key="2">
    <source>
        <dbReference type="ARBA" id="ARBA00022737"/>
    </source>
</evidence>
<feature type="repeat" description="PPR" evidence="3">
    <location>
        <begin position="9"/>
        <end position="43"/>
    </location>
</feature>
<comment type="similarity">
    <text evidence="1">Belongs to the PPR family. P subfamily.</text>
</comment>
<feature type="repeat" description="PPR" evidence="3">
    <location>
        <begin position="44"/>
        <end position="78"/>
    </location>
</feature>
<keyword evidence="5" id="KW-1185">Reference proteome</keyword>
<dbReference type="PROSITE" id="PS51375">
    <property type="entry name" value="PPR"/>
    <property type="match status" value="2"/>
</dbReference>
<gene>
    <name evidence="4" type="ORF">O6P43_012510</name>
</gene>
<dbReference type="Pfam" id="PF01535">
    <property type="entry name" value="PPR"/>
    <property type="match status" value="1"/>
</dbReference>
<dbReference type="PANTHER" id="PTHR47936">
    <property type="entry name" value="PPR_LONG DOMAIN-CONTAINING PROTEIN"/>
    <property type="match status" value="1"/>
</dbReference>
<reference evidence="4" key="1">
    <citation type="journal article" date="2023" name="Science">
        <title>Elucidation of the pathway for biosynthesis of saponin adjuvants from the soapbark tree.</title>
        <authorList>
            <person name="Reed J."/>
            <person name="Orme A."/>
            <person name="El-Demerdash A."/>
            <person name="Owen C."/>
            <person name="Martin L.B.B."/>
            <person name="Misra R.C."/>
            <person name="Kikuchi S."/>
            <person name="Rejzek M."/>
            <person name="Martin A.C."/>
            <person name="Harkess A."/>
            <person name="Leebens-Mack J."/>
            <person name="Louveau T."/>
            <person name="Stephenson M.J."/>
            <person name="Osbourn A."/>
        </authorList>
    </citation>
    <scope>NUCLEOTIDE SEQUENCE</scope>
    <source>
        <strain evidence="4">S10</strain>
    </source>
</reference>
<dbReference type="AlphaFoldDB" id="A0AAD7M1V0"/>
<name>A0AAD7M1V0_QUISA</name>
<dbReference type="InterPro" id="IPR011990">
    <property type="entry name" value="TPR-like_helical_dom_sf"/>
</dbReference>
<evidence type="ECO:0000256" key="1">
    <source>
        <dbReference type="ARBA" id="ARBA00007626"/>
    </source>
</evidence>
<evidence type="ECO:0000313" key="5">
    <source>
        <dbReference type="Proteomes" id="UP001163823"/>
    </source>
</evidence>
<evidence type="ECO:0000256" key="3">
    <source>
        <dbReference type="PROSITE-ProRule" id="PRU00708"/>
    </source>
</evidence>
<dbReference type="KEGG" id="qsa:O6P43_012510"/>
<accession>A0AAD7M1V0</accession>
<dbReference type="GO" id="GO:0010019">
    <property type="term" value="P:chloroplast-nucleus signaling pathway"/>
    <property type="evidence" value="ECO:0007669"/>
    <property type="project" value="TreeGrafter"/>
</dbReference>
<dbReference type="EMBL" id="JARAOO010000005">
    <property type="protein sequence ID" value="KAJ7968404.1"/>
    <property type="molecule type" value="Genomic_DNA"/>
</dbReference>
<proteinExistence type="inferred from homology"/>
<organism evidence="4 5">
    <name type="scientific">Quillaja saponaria</name>
    <name type="common">Soap bark tree</name>
    <dbReference type="NCBI Taxonomy" id="32244"/>
    <lineage>
        <taxon>Eukaryota</taxon>
        <taxon>Viridiplantae</taxon>
        <taxon>Streptophyta</taxon>
        <taxon>Embryophyta</taxon>
        <taxon>Tracheophyta</taxon>
        <taxon>Spermatophyta</taxon>
        <taxon>Magnoliopsida</taxon>
        <taxon>eudicotyledons</taxon>
        <taxon>Gunneridae</taxon>
        <taxon>Pentapetalae</taxon>
        <taxon>rosids</taxon>
        <taxon>fabids</taxon>
        <taxon>Fabales</taxon>
        <taxon>Quillajaceae</taxon>
        <taxon>Quillaja</taxon>
    </lineage>
</organism>
<dbReference type="InterPro" id="IPR002885">
    <property type="entry name" value="PPR_rpt"/>
</dbReference>
<dbReference type="Gene3D" id="1.25.40.10">
    <property type="entry name" value="Tetratricopeptide repeat domain"/>
    <property type="match status" value="1"/>
</dbReference>
<dbReference type="NCBIfam" id="TIGR00756">
    <property type="entry name" value="PPR"/>
    <property type="match status" value="2"/>
</dbReference>
<sequence length="156" mass="17626">MDKKNVVPDIRSYNAKLQGLAAEKKLKEAVVLLEEVRNKGVKPDVFSFNALIKAFVNEGNLEEAKRWYSEITNSGYDPDKKTFTTLLPFLCERGDVNTAFEVCKEIFTGQCLVDTALLQIVVDSLVKESKMAEANNIVQLGKTNRYCRYKLKLPSD</sequence>
<evidence type="ECO:0000313" key="4">
    <source>
        <dbReference type="EMBL" id="KAJ7968404.1"/>
    </source>
</evidence>